<proteinExistence type="predicted"/>
<dbReference type="InterPro" id="IPR001356">
    <property type="entry name" value="HD"/>
</dbReference>
<evidence type="ECO:0000259" key="5">
    <source>
        <dbReference type="PROSITE" id="PS50071"/>
    </source>
</evidence>
<dbReference type="PANTHER" id="PTHR33400">
    <property type="entry name" value="ZINC FINGER CCCH DOMAIN-CONTAINING PROTEIN 6-RELATED"/>
    <property type="match status" value="1"/>
</dbReference>
<name>A0A445CMD9_ARAHY</name>
<dbReference type="InterPro" id="IPR009057">
    <property type="entry name" value="Homeodomain-like_sf"/>
</dbReference>
<dbReference type="PANTHER" id="PTHR33400:SF6">
    <property type="entry name" value="HOMEOBOX PROTEIN LUMINIDEPENDENS"/>
    <property type="match status" value="1"/>
</dbReference>
<dbReference type="AlphaFoldDB" id="A0A445CMD9"/>
<feature type="domain" description="Homeobox" evidence="5">
    <location>
        <begin position="66"/>
        <end position="126"/>
    </location>
</feature>
<keyword evidence="2 3" id="KW-0238">DNA-binding</keyword>
<feature type="region of interest" description="Disordered" evidence="4">
    <location>
        <begin position="955"/>
        <end position="1005"/>
    </location>
</feature>
<protein>
    <recommendedName>
        <fullName evidence="5">Homeobox domain-containing protein</fullName>
    </recommendedName>
</protein>
<dbReference type="SMART" id="SM00389">
    <property type="entry name" value="HOX"/>
    <property type="match status" value="1"/>
</dbReference>
<gene>
    <name evidence="6" type="ORF">Ahy_A06g027018</name>
</gene>
<sequence length="1096" mass="122400">MDFPNDDFLELPIGNSAESLQRFLASQRDLFHSQIDQFQEIVVTQCKLTGVNPLSQEMAAGALSIKIGKRPRDLLNPKAVNYMQSVFSIKDAISKKESREISALFGVTVTQVRDFFNGQRSRVRRFVLSSREKALKSNSCEEPQDELINSDPMRPINPAPLNSIMPSNAEGASCSTQDAALSDLDDLDKKFVDNIFSLMEKEESFSGQEKLMEWILTIQNFSVLLWFLTRGGVMILATWLSVAAVEEQTSVLLLILKVLCHLPLHKALPTHISAILPCVNRLRFYRTSDISNRARVLLSKWSKLLARDQAMKKPNGVKLSNDGQKDKMFSQRQDCEDILALSNDHSDNFRKLESSHAVKLLPSSSDDSNKKLALGVSSSQSNGPRERRKVQLVEQPGQKSVTRSPQATRVAPINQGRPMSADDIQKAKMRALFMQSKYAKNGSSKENKNVKIDGLHKHQTNQASIAACSAKVPVPPRIEDDKRTSLLPSSKATNRLETSYSKPRTDANEPVWEKCKRVQIPWKTPAEVKLRDTWSVGAGENSKEVDVQKNRNRREKETIYQTVQEIPSNPKEPWDLEMDYDDTLTLEIPIEQLPDVDGAELAFAPDEVATHAVQGVPTPSSTSNVADTAQPDLELLAVLLKNPDLVFALTSGQGGSIPSEETVKVLDMIKRGDMNLGTHDTNHGNDISAKPTEKVEVSLPSPTPSSDPRTVRDFEFILQLFVKDVIMFDIFHCSSMHTPLSHLSSKWVFQSWPKLKFQIDYFYFLVLPHFPEGVLVKLLCSTSGWSTMPPKNPFSRQSLAPARSYPAVATTNLISQVPAIGTTVIRQQPTMALPSSNPFTSTVVSSYSLPQATIVPETEMQPPLALSSLHVQQTPLSDIGLTMKNKTSTNPSSVNLPGAHSPLAMRVNGTSNVKPVPNMSVEDGLSNSFPQSFRLASTTPSLSATQLQQRHAHLASQQAHFPEPSYRNSVHSYPPPQIEKPGQVSDSWRVRQDVPSSSYHSNRNQNYYDNAYVGGSMQAGPSWDRNNQAAREQYETWSPDNSPTRNPRYVPGRSYPESRVNQHGRNHRPDWSRQRGSSGHWDPARQGNRKWHDERR</sequence>
<evidence type="ECO:0000256" key="3">
    <source>
        <dbReference type="PROSITE-ProRule" id="PRU00108"/>
    </source>
</evidence>
<feature type="compositionally biased region" description="Polar residues" evidence="4">
    <location>
        <begin position="486"/>
        <end position="502"/>
    </location>
</feature>
<feature type="DNA-binding region" description="Homeobox" evidence="3">
    <location>
        <begin position="68"/>
        <end position="127"/>
    </location>
</feature>
<dbReference type="SUPFAM" id="SSF46689">
    <property type="entry name" value="Homeodomain-like"/>
    <property type="match status" value="1"/>
</dbReference>
<evidence type="ECO:0000313" key="6">
    <source>
        <dbReference type="EMBL" id="RYR52087.1"/>
    </source>
</evidence>
<dbReference type="Proteomes" id="UP000289738">
    <property type="component" value="Chromosome A06"/>
</dbReference>
<keyword evidence="3" id="KW-0539">Nucleus</keyword>
<feature type="region of interest" description="Disordered" evidence="4">
    <location>
        <begin position="1019"/>
        <end position="1096"/>
    </location>
</feature>
<dbReference type="EMBL" id="SDMP01000006">
    <property type="protein sequence ID" value="RYR52087.1"/>
    <property type="molecule type" value="Genomic_DNA"/>
</dbReference>
<feature type="region of interest" description="Disordered" evidence="4">
    <location>
        <begin position="475"/>
        <end position="506"/>
    </location>
</feature>
<organism evidence="6 7">
    <name type="scientific">Arachis hypogaea</name>
    <name type="common">Peanut</name>
    <dbReference type="NCBI Taxonomy" id="3818"/>
    <lineage>
        <taxon>Eukaryota</taxon>
        <taxon>Viridiplantae</taxon>
        <taxon>Streptophyta</taxon>
        <taxon>Embryophyta</taxon>
        <taxon>Tracheophyta</taxon>
        <taxon>Spermatophyta</taxon>
        <taxon>Magnoliopsida</taxon>
        <taxon>eudicotyledons</taxon>
        <taxon>Gunneridae</taxon>
        <taxon>Pentapetalae</taxon>
        <taxon>rosids</taxon>
        <taxon>fabids</taxon>
        <taxon>Fabales</taxon>
        <taxon>Fabaceae</taxon>
        <taxon>Papilionoideae</taxon>
        <taxon>50 kb inversion clade</taxon>
        <taxon>dalbergioids sensu lato</taxon>
        <taxon>Dalbergieae</taxon>
        <taxon>Pterocarpus clade</taxon>
        <taxon>Arachis</taxon>
    </lineage>
</organism>
<feature type="region of interest" description="Disordered" evidence="4">
    <location>
        <begin position="677"/>
        <end position="706"/>
    </location>
</feature>
<feature type="compositionally biased region" description="Polar residues" evidence="4">
    <location>
        <begin position="994"/>
        <end position="1005"/>
    </location>
</feature>
<keyword evidence="7" id="KW-1185">Reference proteome</keyword>
<evidence type="ECO:0000256" key="4">
    <source>
        <dbReference type="SAM" id="MobiDB-lite"/>
    </source>
</evidence>
<accession>A0A445CMD9</accession>
<evidence type="ECO:0000313" key="7">
    <source>
        <dbReference type="Proteomes" id="UP000289738"/>
    </source>
</evidence>
<dbReference type="GO" id="GO:0003677">
    <property type="term" value="F:DNA binding"/>
    <property type="evidence" value="ECO:0007669"/>
    <property type="project" value="UniProtKB-UniRule"/>
</dbReference>
<feature type="compositionally biased region" description="Polar residues" evidence="4">
    <location>
        <begin position="397"/>
        <end position="407"/>
    </location>
</feature>
<dbReference type="GO" id="GO:0010228">
    <property type="term" value="P:vegetative to reproductive phase transition of meristem"/>
    <property type="evidence" value="ECO:0007669"/>
    <property type="project" value="TreeGrafter"/>
</dbReference>
<dbReference type="PROSITE" id="PS50071">
    <property type="entry name" value="HOMEOBOX_2"/>
    <property type="match status" value="1"/>
</dbReference>
<reference evidence="6 7" key="1">
    <citation type="submission" date="2019-01" db="EMBL/GenBank/DDBJ databases">
        <title>Sequencing of cultivated peanut Arachis hypogaea provides insights into genome evolution and oil improvement.</title>
        <authorList>
            <person name="Chen X."/>
        </authorList>
    </citation>
    <scope>NUCLEOTIDE SEQUENCE [LARGE SCALE GENOMIC DNA]</scope>
    <source>
        <strain evidence="7">cv. Fuhuasheng</strain>
        <tissue evidence="6">Leaves</tissue>
    </source>
</reference>
<comment type="subcellular location">
    <subcellularLocation>
        <location evidence="1 3">Nucleus</location>
    </subcellularLocation>
</comment>
<feature type="region of interest" description="Disordered" evidence="4">
    <location>
        <begin position="360"/>
        <end position="418"/>
    </location>
</feature>
<evidence type="ECO:0000256" key="2">
    <source>
        <dbReference type="ARBA" id="ARBA00023125"/>
    </source>
</evidence>
<comment type="caution">
    <text evidence="6">The sequence shown here is derived from an EMBL/GenBank/DDBJ whole genome shotgun (WGS) entry which is preliminary data.</text>
</comment>
<feature type="compositionally biased region" description="Polar residues" evidence="4">
    <location>
        <begin position="1024"/>
        <end position="1045"/>
    </location>
</feature>
<dbReference type="GO" id="GO:0005634">
    <property type="term" value="C:nucleus"/>
    <property type="evidence" value="ECO:0007669"/>
    <property type="project" value="UniProtKB-SubCell"/>
</dbReference>
<evidence type="ECO:0000256" key="1">
    <source>
        <dbReference type="ARBA" id="ARBA00004123"/>
    </source>
</evidence>
<keyword evidence="3" id="KW-0371">Homeobox</keyword>